<accession>A0A8J4XTQ4</accession>
<evidence type="ECO:0000313" key="2">
    <source>
        <dbReference type="Proteomes" id="UP000770661"/>
    </source>
</evidence>
<organism evidence="1 2">
    <name type="scientific">Chionoecetes opilio</name>
    <name type="common">Atlantic snow crab</name>
    <name type="synonym">Cancer opilio</name>
    <dbReference type="NCBI Taxonomy" id="41210"/>
    <lineage>
        <taxon>Eukaryota</taxon>
        <taxon>Metazoa</taxon>
        <taxon>Ecdysozoa</taxon>
        <taxon>Arthropoda</taxon>
        <taxon>Crustacea</taxon>
        <taxon>Multicrustacea</taxon>
        <taxon>Malacostraca</taxon>
        <taxon>Eumalacostraca</taxon>
        <taxon>Eucarida</taxon>
        <taxon>Decapoda</taxon>
        <taxon>Pleocyemata</taxon>
        <taxon>Brachyura</taxon>
        <taxon>Eubrachyura</taxon>
        <taxon>Majoidea</taxon>
        <taxon>Majidae</taxon>
        <taxon>Chionoecetes</taxon>
    </lineage>
</organism>
<sequence>MIRRCGHSTPQLSQLPRDQCLLSDDYTAAKYSSVDRYGVYMHSSTASFGCYSIVKRKKAKSIRFIFLTGEPQSCNAEDEVGGATQGIRASSSLVDWESPKAPLNLRDHQIQWKRRRQDSRLIRAYQEPSIEEEEFSCTHPENTSPFTKLVGDCERPSLAPMTPHSRHNVSEIKMSLREQMEKLYRN</sequence>
<keyword evidence="2" id="KW-1185">Reference proteome</keyword>
<gene>
    <name evidence="1" type="ORF">GWK47_016044</name>
</gene>
<dbReference type="Proteomes" id="UP000770661">
    <property type="component" value="Unassembled WGS sequence"/>
</dbReference>
<protein>
    <submittedName>
        <fullName evidence="1">Uncharacterized protein</fullName>
    </submittedName>
</protein>
<comment type="caution">
    <text evidence="1">The sequence shown here is derived from an EMBL/GenBank/DDBJ whole genome shotgun (WGS) entry which is preliminary data.</text>
</comment>
<name>A0A8J4XTQ4_CHIOP</name>
<evidence type="ECO:0000313" key="1">
    <source>
        <dbReference type="EMBL" id="KAG0713530.1"/>
    </source>
</evidence>
<dbReference type="AlphaFoldDB" id="A0A8J4XTQ4"/>
<dbReference type="EMBL" id="JACEEZ010021387">
    <property type="protein sequence ID" value="KAG0713530.1"/>
    <property type="molecule type" value="Genomic_DNA"/>
</dbReference>
<reference evidence="1" key="1">
    <citation type="submission" date="2020-07" db="EMBL/GenBank/DDBJ databases">
        <title>The High-quality genome of the commercially important snow crab, Chionoecetes opilio.</title>
        <authorList>
            <person name="Jeong J.-H."/>
            <person name="Ryu S."/>
        </authorList>
    </citation>
    <scope>NUCLEOTIDE SEQUENCE</scope>
    <source>
        <strain evidence="1">MADBK_172401_WGS</strain>
        <tissue evidence="1">Digestive gland</tissue>
    </source>
</reference>
<dbReference type="OrthoDB" id="6373821at2759"/>
<proteinExistence type="predicted"/>